<sequence length="285" mass="31959">MDIASSAVPRRCSDWTNKKTAKLVEEMLYRELSANHVFNALMESGRSFDQPSRVIEMVKVVGEGDGSVPFYDERTLDARYARGTTSWSRGTRRETYSNSVYQSQKSRKKSNPDTEHSEPVGWRFLPEAYRASETSDIAEKIGQIPLCFEDLTETTLHQATNAVGVLFHDARLNRGISTVNGPGRQNGSFTYLRHWPRVGWIKGNRLLAIARRADQGKDHDHDMANYACGMGDLYLEGFLVVVHRGAVCTVNDNLDQEFDRKAAHVPSLDLLLAVLSPLRGPTSLL</sequence>
<accession>A0A225A8V8</accession>
<organism evidence="2 3">
    <name type="scientific">Talaromyces atroroseus</name>
    <dbReference type="NCBI Taxonomy" id="1441469"/>
    <lineage>
        <taxon>Eukaryota</taxon>
        <taxon>Fungi</taxon>
        <taxon>Dikarya</taxon>
        <taxon>Ascomycota</taxon>
        <taxon>Pezizomycotina</taxon>
        <taxon>Eurotiomycetes</taxon>
        <taxon>Eurotiomycetidae</taxon>
        <taxon>Eurotiales</taxon>
        <taxon>Trichocomaceae</taxon>
        <taxon>Talaromyces</taxon>
        <taxon>Talaromyces sect. Trachyspermi</taxon>
    </lineage>
</organism>
<dbReference type="AlphaFoldDB" id="A0A225A8V8"/>
<gene>
    <name evidence="2" type="ORF">UA08_07504</name>
</gene>
<evidence type="ECO:0000313" key="3">
    <source>
        <dbReference type="Proteomes" id="UP000214365"/>
    </source>
</evidence>
<comment type="caution">
    <text evidence="2">The sequence shown here is derived from an EMBL/GenBank/DDBJ whole genome shotgun (WGS) entry which is preliminary data.</text>
</comment>
<feature type="region of interest" description="Disordered" evidence="1">
    <location>
        <begin position="87"/>
        <end position="119"/>
    </location>
</feature>
<evidence type="ECO:0000313" key="2">
    <source>
        <dbReference type="EMBL" id="OKL57122.1"/>
    </source>
</evidence>
<reference evidence="2 3" key="1">
    <citation type="submission" date="2015-06" db="EMBL/GenBank/DDBJ databases">
        <title>Talaromyces atroroseus IBT 11181 draft genome.</title>
        <authorList>
            <person name="Rasmussen K.B."/>
            <person name="Rasmussen S."/>
            <person name="Petersen B."/>
            <person name="Sicheritz-Ponten T."/>
            <person name="Mortensen U.H."/>
            <person name="Thrane U."/>
        </authorList>
    </citation>
    <scope>NUCLEOTIDE SEQUENCE [LARGE SCALE GENOMIC DNA]</scope>
    <source>
        <strain evidence="2 3">IBT 11181</strain>
    </source>
</reference>
<dbReference type="EMBL" id="LFMY01000012">
    <property type="protein sequence ID" value="OKL57122.1"/>
    <property type="molecule type" value="Genomic_DNA"/>
</dbReference>
<dbReference type="GeneID" id="31007260"/>
<protein>
    <submittedName>
        <fullName evidence="2">Uncharacterized protein</fullName>
    </submittedName>
</protein>
<name>A0A225A8V8_TALAT</name>
<dbReference type="Proteomes" id="UP000214365">
    <property type="component" value="Unassembled WGS sequence"/>
</dbReference>
<keyword evidence="3" id="KW-1185">Reference proteome</keyword>
<evidence type="ECO:0000256" key="1">
    <source>
        <dbReference type="SAM" id="MobiDB-lite"/>
    </source>
</evidence>
<proteinExistence type="predicted"/>
<dbReference type="RefSeq" id="XP_020117243.1">
    <property type="nucleotide sequence ID" value="XM_020262405.1"/>
</dbReference>